<feature type="domain" description="NADH:ubiquinone oxidoreductase-like 20kDa subunit" evidence="7">
    <location>
        <begin position="22"/>
        <end position="138"/>
    </location>
</feature>
<dbReference type="KEGG" id="oyw:OdinLCB4_006015"/>
<dbReference type="EC" id="1.6.5.9" evidence="8"/>
<evidence type="ECO:0000256" key="2">
    <source>
        <dbReference type="ARBA" id="ARBA00009173"/>
    </source>
</evidence>
<reference evidence="8" key="1">
    <citation type="journal article" date="2017" name="Nature">
        <title>Asgard archaea illuminate the origin of eukaryotic cellular complexity.</title>
        <authorList>
            <person name="Zaremba-Niedzwiedzka K."/>
            <person name="Caceres E.F."/>
            <person name="Saw J.H."/>
            <person name="Backstrom D."/>
            <person name="Juzokaite L."/>
            <person name="Vancaester E."/>
            <person name="Seitz K.W."/>
            <person name="Anantharaman K."/>
            <person name="Starnawski P."/>
            <person name="Kjeldsen K.U."/>
            <person name="Scott M.B."/>
            <person name="Nunoura T."/>
            <person name="Banfield J.F."/>
            <person name="Schramm A."/>
            <person name="Baker B.J."/>
            <person name="Spang A."/>
            <person name="Ettema T.J.G."/>
        </authorList>
    </citation>
    <scope>NUCLEOTIDE SEQUENCE</scope>
    <source>
        <strain evidence="8">LCB_4</strain>
    </source>
</reference>
<name>A0AAF0D1Q2_ODILC</name>
<dbReference type="PANTHER" id="PTHR42989">
    <property type="entry name" value="HYDROGENASE-4 COMPONENT I"/>
    <property type="match status" value="1"/>
</dbReference>
<dbReference type="Proteomes" id="UP000186851">
    <property type="component" value="Chromosome"/>
</dbReference>
<comment type="similarity">
    <text evidence="2">Belongs to the complex I 20 kDa subunit family.</text>
</comment>
<dbReference type="EMBL" id="CP091871">
    <property type="protein sequence ID" value="WEU40024.1"/>
    <property type="molecule type" value="Genomic_DNA"/>
</dbReference>
<keyword evidence="3" id="KW-0004">4Fe-4S</keyword>
<keyword evidence="8" id="KW-0560">Oxidoreductase</keyword>
<dbReference type="SUPFAM" id="SSF56770">
    <property type="entry name" value="HydA/Nqo6-like"/>
    <property type="match status" value="1"/>
</dbReference>
<evidence type="ECO:0000256" key="1">
    <source>
        <dbReference type="ARBA" id="ARBA00001966"/>
    </source>
</evidence>
<keyword evidence="5" id="KW-0408">Iron</keyword>
<organism evidence="8 9">
    <name type="scientific">Odinarchaeota yellowstonii (strain LCB_4)</name>
    <dbReference type="NCBI Taxonomy" id="1841599"/>
    <lineage>
        <taxon>Archaea</taxon>
        <taxon>Promethearchaeati</taxon>
        <taxon>Candidatus Odinarchaeota</taxon>
        <taxon>Candidatus Odinarchaeia</taxon>
        <taxon>Candidatus Odinarchaeales</taxon>
        <taxon>Candidatus Odinarchaeaceae</taxon>
        <taxon>Candidatus Odinarchaeum</taxon>
    </lineage>
</organism>
<accession>A0AAF0D1Q2</accession>
<evidence type="ECO:0000256" key="3">
    <source>
        <dbReference type="ARBA" id="ARBA00022485"/>
    </source>
</evidence>
<dbReference type="PANTHER" id="PTHR42989:SF1">
    <property type="entry name" value="FORMATE HYDROGENLYASE SUBUNIT 7-RELATED"/>
    <property type="match status" value="1"/>
</dbReference>
<dbReference type="InterPro" id="IPR052375">
    <property type="entry name" value="Complex_I_20kDa-like"/>
</dbReference>
<sequence>MGLKQKARLYSPWVFHAHCSGCNGCGIEIAAALNPRYDPERVGVTLHNNPRHADIMLVEGIVAKQHVPFLKRTYEQMPTPKAVVAIGSCAITGGVFKPDDDKGPSYTQGGPVDKIIPVDVYVPGCPPKPEAIIDGIIKAAIILSKKD</sequence>
<gene>
    <name evidence="8" type="primary">nuoB</name>
    <name evidence="8" type="ORF">OdinLCB4_006015</name>
</gene>
<dbReference type="GO" id="GO:0050136">
    <property type="term" value="F:NADH dehydrogenase (quinone) (non-electrogenic) activity"/>
    <property type="evidence" value="ECO:0007669"/>
    <property type="project" value="UniProtKB-EC"/>
</dbReference>
<dbReference type="Gene3D" id="3.40.50.12280">
    <property type="match status" value="1"/>
</dbReference>
<evidence type="ECO:0000259" key="7">
    <source>
        <dbReference type="Pfam" id="PF01058"/>
    </source>
</evidence>
<protein>
    <submittedName>
        <fullName evidence="8">NADH-quinone oxidoreductase subunit NuoB</fullName>
        <ecNumber evidence="8">1.6.5.9</ecNumber>
    </submittedName>
</protein>
<dbReference type="GO" id="GO:0046872">
    <property type="term" value="F:metal ion binding"/>
    <property type="evidence" value="ECO:0007669"/>
    <property type="project" value="UniProtKB-KW"/>
</dbReference>
<evidence type="ECO:0000256" key="5">
    <source>
        <dbReference type="ARBA" id="ARBA00023004"/>
    </source>
</evidence>
<keyword evidence="4" id="KW-0479">Metal-binding</keyword>
<proteinExistence type="inferred from homology"/>
<reference evidence="8" key="2">
    <citation type="journal article" date="2022" name="Nat. Microbiol.">
        <title>A closed Candidatus Odinarchaeum chromosome exposes Asgard archaeal viruses.</title>
        <authorList>
            <person name="Tamarit D."/>
            <person name="Caceres E.F."/>
            <person name="Krupovic M."/>
            <person name="Nijland R."/>
            <person name="Eme L."/>
            <person name="Robinson N.P."/>
            <person name="Ettema T.J.G."/>
        </authorList>
    </citation>
    <scope>NUCLEOTIDE SEQUENCE</scope>
    <source>
        <strain evidence="8">LCB_4</strain>
    </source>
</reference>
<dbReference type="AlphaFoldDB" id="A0AAF0D1Q2"/>
<dbReference type="NCBIfam" id="NF005012">
    <property type="entry name" value="PRK06411.1"/>
    <property type="match status" value="1"/>
</dbReference>
<evidence type="ECO:0000313" key="8">
    <source>
        <dbReference type="EMBL" id="WEU40024.1"/>
    </source>
</evidence>
<dbReference type="InterPro" id="IPR006137">
    <property type="entry name" value="NADH_UbQ_OxRdtase-like_20kDa"/>
</dbReference>
<evidence type="ECO:0000313" key="9">
    <source>
        <dbReference type="Proteomes" id="UP000186851"/>
    </source>
</evidence>
<dbReference type="GO" id="GO:0051539">
    <property type="term" value="F:4 iron, 4 sulfur cluster binding"/>
    <property type="evidence" value="ECO:0007669"/>
    <property type="project" value="UniProtKB-KW"/>
</dbReference>
<comment type="cofactor">
    <cofactor evidence="1">
        <name>[4Fe-4S] cluster</name>
        <dbReference type="ChEBI" id="CHEBI:49883"/>
    </cofactor>
</comment>
<evidence type="ECO:0000256" key="6">
    <source>
        <dbReference type="ARBA" id="ARBA00023014"/>
    </source>
</evidence>
<dbReference type="Pfam" id="PF01058">
    <property type="entry name" value="Oxidored_q6"/>
    <property type="match status" value="1"/>
</dbReference>
<keyword evidence="6" id="KW-0411">Iron-sulfur</keyword>
<evidence type="ECO:0000256" key="4">
    <source>
        <dbReference type="ARBA" id="ARBA00022723"/>
    </source>
</evidence>